<comment type="subcellular location">
    <subcellularLocation>
        <location evidence="1 7">Membrane</location>
        <topology evidence="1 7">Multi-pass membrane protein</topology>
    </subcellularLocation>
</comment>
<feature type="transmembrane region" description="Helical" evidence="7">
    <location>
        <begin position="139"/>
        <end position="157"/>
    </location>
</feature>
<keyword evidence="3 7" id="KW-0813">Transport</keyword>
<reference evidence="9" key="1">
    <citation type="journal article" date="2020" name="Stud. Mycol.">
        <title>101 Dothideomycetes genomes: a test case for predicting lifestyles and emergence of pathogens.</title>
        <authorList>
            <person name="Haridas S."/>
            <person name="Albert R."/>
            <person name="Binder M."/>
            <person name="Bloem J."/>
            <person name="Labutti K."/>
            <person name="Salamov A."/>
            <person name="Andreopoulos B."/>
            <person name="Baker S."/>
            <person name="Barry K."/>
            <person name="Bills G."/>
            <person name="Bluhm B."/>
            <person name="Cannon C."/>
            <person name="Castanera R."/>
            <person name="Culley D."/>
            <person name="Daum C."/>
            <person name="Ezra D."/>
            <person name="Gonzalez J."/>
            <person name="Henrissat B."/>
            <person name="Kuo A."/>
            <person name="Liang C."/>
            <person name="Lipzen A."/>
            <person name="Lutzoni F."/>
            <person name="Magnuson J."/>
            <person name="Mondo S."/>
            <person name="Nolan M."/>
            <person name="Ohm R."/>
            <person name="Pangilinan J."/>
            <person name="Park H.-J."/>
            <person name="Ramirez L."/>
            <person name="Alfaro M."/>
            <person name="Sun H."/>
            <person name="Tritt A."/>
            <person name="Yoshinaga Y."/>
            <person name="Zwiers L.-H."/>
            <person name="Turgeon B."/>
            <person name="Goodwin S."/>
            <person name="Spatafora J."/>
            <person name="Crous P."/>
            <person name="Grigoriev I."/>
        </authorList>
    </citation>
    <scope>NUCLEOTIDE SEQUENCE</scope>
    <source>
        <strain evidence="9">CBS 116435</strain>
    </source>
</reference>
<dbReference type="SUPFAM" id="SSF103473">
    <property type="entry name" value="MFS general substrate transporter"/>
    <property type="match status" value="1"/>
</dbReference>
<evidence type="ECO:0000256" key="5">
    <source>
        <dbReference type="ARBA" id="ARBA00022989"/>
    </source>
</evidence>
<dbReference type="Proteomes" id="UP000799441">
    <property type="component" value="Unassembled WGS sequence"/>
</dbReference>
<comment type="function">
    <text evidence="7">May be involved in iron transport and iron homeostasis.</text>
</comment>
<evidence type="ECO:0000256" key="4">
    <source>
        <dbReference type="ARBA" id="ARBA00022692"/>
    </source>
</evidence>
<dbReference type="OrthoDB" id="648861at2759"/>
<protein>
    <recommendedName>
        <fullName evidence="7">Solute carrier family 40 member</fullName>
    </recommendedName>
</protein>
<comment type="caution">
    <text evidence="9">The sequence shown here is derived from an EMBL/GenBank/DDBJ whole genome shotgun (WGS) entry which is preliminary data.</text>
</comment>
<evidence type="ECO:0000256" key="6">
    <source>
        <dbReference type="ARBA" id="ARBA00023136"/>
    </source>
</evidence>
<dbReference type="GO" id="GO:0016020">
    <property type="term" value="C:membrane"/>
    <property type="evidence" value="ECO:0007669"/>
    <property type="project" value="UniProtKB-SubCell"/>
</dbReference>
<evidence type="ECO:0000313" key="9">
    <source>
        <dbReference type="EMBL" id="KAF2722816.1"/>
    </source>
</evidence>
<feature type="transmembrane region" description="Helical" evidence="7">
    <location>
        <begin position="115"/>
        <end position="133"/>
    </location>
</feature>
<feature type="transmembrane region" description="Helical" evidence="7">
    <location>
        <begin position="443"/>
        <end position="464"/>
    </location>
</feature>
<sequence>MAARRRQDEEVSSSNSAEQQNSRFTLDTLDPAQGHSRTEQLLYISHFLSTWNARVFEFGAFLFLARLYPKTLLPVSVYALSASAAGASLSSWVGERIDKGNRMSVARQSIIGQRLSVVASCSLLAIMASIAHLHQNQTISAVFLAIVSGFGVTEKLSAMMNMISIERDWVVTIAEGSEERLRRLNSQMRRIDLLCKLVGPLAISLVDGYSTRAAITTTLAMACLSLPVEYFAIARVYLTNPELQKPKMTRIPVIIPSTLSQTARLLASVKRATQDTWAYVQHPVFLPSFSLSLLYLTVLSISGPMTTYLLSLGIPSTMVGLIRAVSATFELSATWLAPFVINRIAAVRAGIWFINWQLFCVALSCMFFWLDLTPAVAATGTISAVIASRVGLWSFDLSAQLIVQEEVESDMRGAFSSQEFAFQNIFEMMAFTSTAIFSKPEQFKYPATISTCAVALSSALYAAFVRARRGHLVHLSRCIERPRKSSRPVGDEQLTVYDEEAIPLAENLDSYE</sequence>
<evidence type="ECO:0000256" key="8">
    <source>
        <dbReference type="SAM" id="MobiDB-lite"/>
    </source>
</evidence>
<dbReference type="EMBL" id="MU003780">
    <property type="protein sequence ID" value="KAF2722816.1"/>
    <property type="molecule type" value="Genomic_DNA"/>
</dbReference>
<comment type="caution">
    <text evidence="7">Lacks conserved residue(s) required for the propagation of feature annotation.</text>
</comment>
<accession>A0A9P4QDC8</accession>
<dbReference type="AlphaFoldDB" id="A0A9P4QDC8"/>
<keyword evidence="7" id="KW-0406">Ion transport</keyword>
<feature type="compositionally biased region" description="Polar residues" evidence="8">
    <location>
        <begin position="12"/>
        <end position="25"/>
    </location>
</feature>
<comment type="similarity">
    <text evidence="2 7">Belongs to the ferroportin (FP) (TC 2.A.100) family. SLC40A subfamily.</text>
</comment>
<organism evidence="9 10">
    <name type="scientific">Polychaeton citri CBS 116435</name>
    <dbReference type="NCBI Taxonomy" id="1314669"/>
    <lineage>
        <taxon>Eukaryota</taxon>
        <taxon>Fungi</taxon>
        <taxon>Dikarya</taxon>
        <taxon>Ascomycota</taxon>
        <taxon>Pezizomycotina</taxon>
        <taxon>Dothideomycetes</taxon>
        <taxon>Dothideomycetidae</taxon>
        <taxon>Capnodiales</taxon>
        <taxon>Capnodiaceae</taxon>
        <taxon>Polychaeton</taxon>
    </lineage>
</organism>
<dbReference type="PANTHER" id="PTHR11660:SF57">
    <property type="entry name" value="SOLUTE CARRIER FAMILY 40 MEMBER"/>
    <property type="match status" value="1"/>
</dbReference>
<feature type="transmembrane region" description="Helical" evidence="7">
    <location>
        <begin position="320"/>
        <end position="341"/>
    </location>
</feature>
<proteinExistence type="inferred from homology"/>
<dbReference type="CDD" id="cd17480">
    <property type="entry name" value="MFS_SLC40A1_like"/>
    <property type="match status" value="1"/>
</dbReference>
<gene>
    <name evidence="9" type="ORF">K431DRAFT_221395</name>
</gene>
<dbReference type="Pfam" id="PF06963">
    <property type="entry name" value="FPN1"/>
    <property type="match status" value="1"/>
</dbReference>
<feature type="transmembrane region" description="Helical" evidence="7">
    <location>
        <begin position="75"/>
        <end position="94"/>
    </location>
</feature>
<evidence type="ECO:0000256" key="3">
    <source>
        <dbReference type="ARBA" id="ARBA00022448"/>
    </source>
</evidence>
<keyword evidence="4 7" id="KW-0812">Transmembrane</keyword>
<feature type="transmembrane region" description="Helical" evidence="7">
    <location>
        <begin position="353"/>
        <end position="370"/>
    </location>
</feature>
<name>A0A9P4QDC8_9PEZI</name>
<evidence type="ECO:0000256" key="1">
    <source>
        <dbReference type="ARBA" id="ARBA00004141"/>
    </source>
</evidence>
<dbReference type="PANTHER" id="PTHR11660">
    <property type="entry name" value="SOLUTE CARRIER FAMILY 40 MEMBER"/>
    <property type="match status" value="1"/>
</dbReference>
<keyword evidence="6 7" id="KW-0472">Membrane</keyword>
<feature type="region of interest" description="Disordered" evidence="8">
    <location>
        <begin position="1"/>
        <end position="30"/>
    </location>
</feature>
<dbReference type="GO" id="GO:0005381">
    <property type="term" value="F:iron ion transmembrane transporter activity"/>
    <property type="evidence" value="ECO:0007669"/>
    <property type="project" value="UniProtKB-UniRule"/>
</dbReference>
<dbReference type="InterPro" id="IPR036259">
    <property type="entry name" value="MFS_trans_sf"/>
</dbReference>
<evidence type="ECO:0000313" key="10">
    <source>
        <dbReference type="Proteomes" id="UP000799441"/>
    </source>
</evidence>
<evidence type="ECO:0000256" key="2">
    <source>
        <dbReference type="ARBA" id="ARBA00006279"/>
    </source>
</evidence>
<dbReference type="InterPro" id="IPR009716">
    <property type="entry name" value="Ferroportin-1"/>
</dbReference>
<keyword evidence="5 7" id="KW-1133">Transmembrane helix</keyword>
<evidence type="ECO:0000256" key="7">
    <source>
        <dbReference type="RuleBase" id="RU365065"/>
    </source>
</evidence>
<keyword evidence="10" id="KW-1185">Reference proteome</keyword>